<evidence type="ECO:0000256" key="1">
    <source>
        <dbReference type="SAM" id="MobiDB-lite"/>
    </source>
</evidence>
<dbReference type="AlphaFoldDB" id="A0A183V1V6"/>
<evidence type="ECO:0000313" key="2">
    <source>
        <dbReference type="EMBL" id="VDM46047.1"/>
    </source>
</evidence>
<dbReference type="Proteomes" id="UP000050794">
    <property type="component" value="Unassembled WGS sequence"/>
</dbReference>
<gene>
    <name evidence="2" type="ORF">TCNE_LOCUS14726</name>
</gene>
<sequence length="77" mass="8367">MVRKNHCHTKGQESEGVQLSAPSGCTKAELREYDKCLASCAVRGKVRKQRASAPVPLRPPVRLTRGTDEAIVALIVP</sequence>
<keyword evidence="3" id="KW-1185">Reference proteome</keyword>
<name>A0A183V1V6_TOXCA</name>
<feature type="region of interest" description="Disordered" evidence="1">
    <location>
        <begin position="1"/>
        <end position="21"/>
    </location>
</feature>
<evidence type="ECO:0000313" key="4">
    <source>
        <dbReference type="WBParaSite" id="TCNE_0001472601-mRNA-1"/>
    </source>
</evidence>
<evidence type="ECO:0000313" key="3">
    <source>
        <dbReference type="Proteomes" id="UP000050794"/>
    </source>
</evidence>
<proteinExistence type="predicted"/>
<accession>A0A183V1V6</accession>
<reference evidence="4" key="1">
    <citation type="submission" date="2016-06" db="UniProtKB">
        <authorList>
            <consortium name="WormBaseParasite"/>
        </authorList>
    </citation>
    <scope>IDENTIFICATION</scope>
</reference>
<dbReference type="EMBL" id="UYWY01022414">
    <property type="protein sequence ID" value="VDM46047.1"/>
    <property type="molecule type" value="Genomic_DNA"/>
</dbReference>
<dbReference type="WBParaSite" id="TCNE_0001472601-mRNA-1">
    <property type="protein sequence ID" value="TCNE_0001472601-mRNA-1"/>
    <property type="gene ID" value="TCNE_0001472601"/>
</dbReference>
<reference evidence="2 3" key="2">
    <citation type="submission" date="2018-11" db="EMBL/GenBank/DDBJ databases">
        <authorList>
            <consortium name="Pathogen Informatics"/>
        </authorList>
    </citation>
    <scope>NUCLEOTIDE SEQUENCE [LARGE SCALE GENOMIC DNA]</scope>
</reference>
<protein>
    <submittedName>
        <fullName evidence="4">Cytochrome c oxidase copper chaperone</fullName>
    </submittedName>
</protein>
<organism evidence="3 4">
    <name type="scientific">Toxocara canis</name>
    <name type="common">Canine roundworm</name>
    <dbReference type="NCBI Taxonomy" id="6265"/>
    <lineage>
        <taxon>Eukaryota</taxon>
        <taxon>Metazoa</taxon>
        <taxon>Ecdysozoa</taxon>
        <taxon>Nematoda</taxon>
        <taxon>Chromadorea</taxon>
        <taxon>Rhabditida</taxon>
        <taxon>Spirurina</taxon>
        <taxon>Ascaridomorpha</taxon>
        <taxon>Ascaridoidea</taxon>
        <taxon>Toxocaridae</taxon>
        <taxon>Toxocara</taxon>
    </lineage>
</organism>